<feature type="compositionally biased region" description="Acidic residues" evidence="1">
    <location>
        <begin position="98"/>
        <end position="112"/>
    </location>
</feature>
<accession>A0A9P5SJW9</accession>
<sequence>MAPSLPGRRSTTRGSSSSLRRENSFGKRDQKRESEDESDDEEHSTRRTSARSKRPIRKATTKAKIVDIPLEAYEEDEEEEEDNDMASVATDDVASGEGDGDGEENEGEMDDSGEAKITMNGELLGGREYKCKSFKLPDRGDKIYMLSMDPARVLGFRDSYLFFIKNPHLARIITTSEERAWMIREGLLMPNFKNKLIAVVSARSIFKSFGARIIKNGRSKVDDYYDPGIDGSVMDDSADEGTQGEEARSTTNGATEEAPRPGPGRKRALPKPEEPARTVTDLTWQYEGAMTVRAFNNQLKEMRKENPKFLDPHTNIEQGPLAFQPTQIHVQKVEQDDFRHTREEDATKPTVVSIPRTVGPKVDTAVRVEVKGGPPGPPLINDPNVWAAIPEEIRKALQDAEETSTEETFENRKYPISVMQGQFQSSYPV</sequence>
<evidence type="ECO:0000256" key="1">
    <source>
        <dbReference type="SAM" id="MobiDB-lite"/>
    </source>
</evidence>
<feature type="compositionally biased region" description="Basic and acidic residues" evidence="1">
    <location>
        <begin position="19"/>
        <end position="34"/>
    </location>
</feature>
<dbReference type="Proteomes" id="UP000696485">
    <property type="component" value="Unassembled WGS sequence"/>
</dbReference>
<dbReference type="EMBL" id="JAAAUY010000583">
    <property type="protein sequence ID" value="KAF9328244.1"/>
    <property type="molecule type" value="Genomic_DNA"/>
</dbReference>
<proteinExistence type="predicted"/>
<keyword evidence="3" id="KW-1185">Reference proteome</keyword>
<comment type="caution">
    <text evidence="2">The sequence shown here is derived from an EMBL/GenBank/DDBJ whole genome shotgun (WGS) entry which is preliminary data.</text>
</comment>
<feature type="compositionally biased region" description="Basic residues" evidence="1">
    <location>
        <begin position="46"/>
        <end position="61"/>
    </location>
</feature>
<feature type="compositionally biased region" description="Low complexity" evidence="1">
    <location>
        <begin position="1"/>
        <end position="18"/>
    </location>
</feature>
<evidence type="ECO:0008006" key="4">
    <source>
        <dbReference type="Google" id="ProtNLM"/>
    </source>
</evidence>
<feature type="region of interest" description="Disordered" evidence="1">
    <location>
        <begin position="226"/>
        <end position="276"/>
    </location>
</feature>
<dbReference type="AlphaFoldDB" id="A0A9P5SJW9"/>
<dbReference type="Pfam" id="PF08624">
    <property type="entry name" value="CRC_subunit"/>
    <property type="match status" value="1"/>
</dbReference>
<name>A0A9P5SJW9_9FUNG</name>
<protein>
    <recommendedName>
        <fullName evidence="4">Chromatin structure-remodeling complex subunit rsc7</fullName>
    </recommendedName>
</protein>
<evidence type="ECO:0000313" key="2">
    <source>
        <dbReference type="EMBL" id="KAF9328244.1"/>
    </source>
</evidence>
<feature type="region of interest" description="Disordered" evidence="1">
    <location>
        <begin position="1"/>
        <end position="115"/>
    </location>
</feature>
<dbReference type="InterPro" id="IPR013933">
    <property type="entry name" value="CRC_Rsc7/Swp82"/>
</dbReference>
<evidence type="ECO:0000313" key="3">
    <source>
        <dbReference type="Proteomes" id="UP000696485"/>
    </source>
</evidence>
<organism evidence="2 3">
    <name type="scientific">Podila minutissima</name>
    <dbReference type="NCBI Taxonomy" id="64525"/>
    <lineage>
        <taxon>Eukaryota</taxon>
        <taxon>Fungi</taxon>
        <taxon>Fungi incertae sedis</taxon>
        <taxon>Mucoromycota</taxon>
        <taxon>Mortierellomycotina</taxon>
        <taxon>Mortierellomycetes</taxon>
        <taxon>Mortierellales</taxon>
        <taxon>Mortierellaceae</taxon>
        <taxon>Podila</taxon>
    </lineage>
</organism>
<feature type="compositionally biased region" description="Acidic residues" evidence="1">
    <location>
        <begin position="72"/>
        <end position="84"/>
    </location>
</feature>
<reference evidence="2" key="1">
    <citation type="journal article" date="2020" name="Fungal Divers.">
        <title>Resolving the Mortierellaceae phylogeny through synthesis of multi-gene phylogenetics and phylogenomics.</title>
        <authorList>
            <person name="Vandepol N."/>
            <person name="Liber J."/>
            <person name="Desiro A."/>
            <person name="Na H."/>
            <person name="Kennedy M."/>
            <person name="Barry K."/>
            <person name="Grigoriev I.V."/>
            <person name="Miller A.N."/>
            <person name="O'Donnell K."/>
            <person name="Stajich J.E."/>
            <person name="Bonito G."/>
        </authorList>
    </citation>
    <scope>NUCLEOTIDE SEQUENCE</scope>
    <source>
        <strain evidence="2">NVP1</strain>
    </source>
</reference>
<gene>
    <name evidence="2" type="ORF">BG006_008538</name>
</gene>